<protein>
    <submittedName>
        <fullName evidence="1">Uncharacterized protein</fullName>
    </submittedName>
</protein>
<keyword evidence="2" id="KW-1185">Reference proteome</keyword>
<sequence length="77" mass="8375">MASELTLKVPKEVLDKAYADSVKELAVVLGIENEFNVQLQFLKDTLQIKENREAGSGAPLALAILYTGLILQSGDEL</sequence>
<dbReference type="RefSeq" id="YP_009813050.1">
    <property type="nucleotide sequence ID" value="NC_048073.1"/>
</dbReference>
<proteinExistence type="predicted"/>
<accession>A0A386KM16</accession>
<reference evidence="1 2" key="1">
    <citation type="submission" date="2018-08" db="EMBL/GenBank/DDBJ databases">
        <title>Characterization and Complete Genome Sequence Analysis of a Lytic Bacteriophage FEC19 infecting Escherichia coli O157:H7.</title>
        <authorList>
            <person name="Fan C."/>
            <person name="Zhao C."/>
            <person name="Tie D."/>
            <person name="Sun Y."/>
        </authorList>
    </citation>
    <scope>NUCLEOTIDE SEQUENCE [LARGE SCALE GENOMIC DNA]</scope>
</reference>
<dbReference type="EMBL" id="MH816966">
    <property type="protein sequence ID" value="AYD85513.1"/>
    <property type="molecule type" value="Genomic_DNA"/>
</dbReference>
<evidence type="ECO:0000313" key="2">
    <source>
        <dbReference type="Proteomes" id="UP000268320"/>
    </source>
</evidence>
<name>A0A386KM16_9CAUD</name>
<evidence type="ECO:0000313" key="1">
    <source>
        <dbReference type="EMBL" id="AYD85513.1"/>
    </source>
</evidence>
<organism evidence="1 2">
    <name type="scientific">Escherichia phage FEC19</name>
    <dbReference type="NCBI Taxonomy" id="2315486"/>
    <lineage>
        <taxon>Viruses</taxon>
        <taxon>Duplodnaviria</taxon>
        <taxon>Heunggongvirae</taxon>
        <taxon>Uroviricota</taxon>
        <taxon>Caudoviricetes</taxon>
        <taxon>Lindbergviridae</taxon>
        <taxon>Wifcevirus</taxon>
        <taxon>Wifcevirus FEC19</taxon>
    </lineage>
</organism>
<dbReference type="GeneID" id="55004125"/>
<dbReference type="Proteomes" id="UP000268320">
    <property type="component" value="Genome"/>
</dbReference>
<dbReference type="KEGG" id="vg:55004125"/>